<name>A0A379FA91_PROVU</name>
<dbReference type="EMBL" id="UGTW01000001">
    <property type="protein sequence ID" value="SUC16554.1"/>
    <property type="molecule type" value="Genomic_DNA"/>
</dbReference>
<dbReference type="InterPro" id="IPR000182">
    <property type="entry name" value="GNAT_dom"/>
</dbReference>
<evidence type="ECO:0000313" key="3">
    <source>
        <dbReference type="Proteomes" id="UP000254331"/>
    </source>
</evidence>
<protein>
    <submittedName>
        <fullName evidence="2">Acetyltransferase</fullName>
    </submittedName>
</protein>
<accession>A0A379FA91</accession>
<evidence type="ECO:0000259" key="1">
    <source>
        <dbReference type="PROSITE" id="PS51186"/>
    </source>
</evidence>
<dbReference type="AlphaFoldDB" id="A0A379FA91"/>
<dbReference type="RefSeq" id="WP_115370677.1">
    <property type="nucleotide sequence ID" value="NZ_UGTW01000001.1"/>
</dbReference>
<dbReference type="CDD" id="cd04301">
    <property type="entry name" value="NAT_SF"/>
    <property type="match status" value="1"/>
</dbReference>
<dbReference type="Proteomes" id="UP000254331">
    <property type="component" value="Unassembled WGS sequence"/>
</dbReference>
<organism evidence="2 3">
    <name type="scientific">Proteus vulgaris</name>
    <dbReference type="NCBI Taxonomy" id="585"/>
    <lineage>
        <taxon>Bacteria</taxon>
        <taxon>Pseudomonadati</taxon>
        <taxon>Pseudomonadota</taxon>
        <taxon>Gammaproteobacteria</taxon>
        <taxon>Enterobacterales</taxon>
        <taxon>Morganellaceae</taxon>
        <taxon>Proteus</taxon>
    </lineage>
</organism>
<gene>
    <name evidence="2" type="ORF">NCTC10376_02453</name>
</gene>
<dbReference type="InterPro" id="IPR016181">
    <property type="entry name" value="Acyl_CoA_acyltransferase"/>
</dbReference>
<feature type="domain" description="N-acetyltransferase" evidence="1">
    <location>
        <begin position="3"/>
        <end position="181"/>
    </location>
</feature>
<dbReference type="Pfam" id="PF00583">
    <property type="entry name" value="Acetyltransf_1"/>
    <property type="match status" value="1"/>
</dbReference>
<keyword evidence="2" id="KW-0808">Transferase</keyword>
<dbReference type="SUPFAM" id="SSF55729">
    <property type="entry name" value="Acyl-CoA N-acyltransferases (Nat)"/>
    <property type="match status" value="1"/>
</dbReference>
<reference evidence="2 3" key="1">
    <citation type="submission" date="2018-06" db="EMBL/GenBank/DDBJ databases">
        <authorList>
            <consortium name="Pathogen Informatics"/>
            <person name="Doyle S."/>
        </authorList>
    </citation>
    <scope>NUCLEOTIDE SEQUENCE [LARGE SCALE GENOMIC DNA]</scope>
    <source>
        <strain evidence="2 3">NCTC10376</strain>
    </source>
</reference>
<sequence length="182" mass="21064">MKNVIRQLTRNEIPQVWDIDRTELIEKLYVLKEGKLLLSEQRFDMKGWPEGEAEHYTPVLLESFDRGAPFWSIFEHDRLVAAASVDPKKRGQNGTLLQLSFLHVSHQQRGQGLARILFGYCVKYAKENGANGLYISSTPSENSVNFYQHLGCRLIDIPDPELYEREPEDIHLVFYFIKPNNA</sequence>
<dbReference type="Gene3D" id="3.40.630.30">
    <property type="match status" value="1"/>
</dbReference>
<proteinExistence type="predicted"/>
<evidence type="ECO:0000313" key="2">
    <source>
        <dbReference type="EMBL" id="SUC16554.1"/>
    </source>
</evidence>
<dbReference type="PROSITE" id="PS51186">
    <property type="entry name" value="GNAT"/>
    <property type="match status" value="1"/>
</dbReference>
<dbReference type="GO" id="GO:0016747">
    <property type="term" value="F:acyltransferase activity, transferring groups other than amino-acyl groups"/>
    <property type="evidence" value="ECO:0007669"/>
    <property type="project" value="InterPro"/>
</dbReference>